<evidence type="ECO:0000256" key="3">
    <source>
        <dbReference type="ARBA" id="ARBA00022448"/>
    </source>
</evidence>
<name>A0A8J3E295_9PROT</name>
<dbReference type="GO" id="GO:0030288">
    <property type="term" value="C:outer membrane-bounded periplasmic space"/>
    <property type="evidence" value="ECO:0007669"/>
    <property type="project" value="TreeGrafter"/>
</dbReference>
<feature type="domain" description="Solute-binding protein family 5" evidence="6">
    <location>
        <begin position="68"/>
        <end position="448"/>
    </location>
</feature>
<evidence type="ECO:0000259" key="6">
    <source>
        <dbReference type="Pfam" id="PF00496"/>
    </source>
</evidence>
<gene>
    <name evidence="7" type="ORF">GCM10011611_13220</name>
</gene>
<feature type="chain" id="PRO_5035200082" evidence="5">
    <location>
        <begin position="25"/>
        <end position="527"/>
    </location>
</feature>
<dbReference type="AlphaFoldDB" id="A0A8J3E295"/>
<dbReference type="EMBL" id="BMJQ01000003">
    <property type="protein sequence ID" value="GGF09075.1"/>
    <property type="molecule type" value="Genomic_DNA"/>
</dbReference>
<organism evidence="7 8">
    <name type="scientific">Aliidongia dinghuensis</name>
    <dbReference type="NCBI Taxonomy" id="1867774"/>
    <lineage>
        <taxon>Bacteria</taxon>
        <taxon>Pseudomonadati</taxon>
        <taxon>Pseudomonadota</taxon>
        <taxon>Alphaproteobacteria</taxon>
        <taxon>Rhodospirillales</taxon>
        <taxon>Dongiaceae</taxon>
        <taxon>Aliidongia</taxon>
    </lineage>
</organism>
<protein>
    <submittedName>
        <fullName evidence="7">Peptide ABC transporter substrate-binding protein</fullName>
    </submittedName>
</protein>
<proteinExistence type="inferred from homology"/>
<dbReference type="Gene3D" id="3.90.76.10">
    <property type="entry name" value="Dipeptide-binding Protein, Domain 1"/>
    <property type="match status" value="1"/>
</dbReference>
<evidence type="ECO:0000313" key="8">
    <source>
        <dbReference type="Proteomes" id="UP000646365"/>
    </source>
</evidence>
<accession>A0A8J3E295</accession>
<dbReference type="FunFam" id="3.90.76.10:FF:000001">
    <property type="entry name" value="Oligopeptide ABC transporter substrate-binding protein"/>
    <property type="match status" value="1"/>
</dbReference>
<evidence type="ECO:0000256" key="1">
    <source>
        <dbReference type="ARBA" id="ARBA00004418"/>
    </source>
</evidence>
<dbReference type="Gene3D" id="3.10.105.10">
    <property type="entry name" value="Dipeptide-binding Protein, Domain 3"/>
    <property type="match status" value="1"/>
</dbReference>
<dbReference type="CDD" id="cd08504">
    <property type="entry name" value="PBP2_OppA"/>
    <property type="match status" value="1"/>
</dbReference>
<evidence type="ECO:0000256" key="5">
    <source>
        <dbReference type="SAM" id="SignalP"/>
    </source>
</evidence>
<dbReference type="PIRSF" id="PIRSF002741">
    <property type="entry name" value="MppA"/>
    <property type="match status" value="1"/>
</dbReference>
<dbReference type="PANTHER" id="PTHR30290:SF10">
    <property type="entry name" value="PERIPLASMIC OLIGOPEPTIDE-BINDING PROTEIN-RELATED"/>
    <property type="match status" value="1"/>
</dbReference>
<evidence type="ECO:0000256" key="4">
    <source>
        <dbReference type="ARBA" id="ARBA00022729"/>
    </source>
</evidence>
<comment type="similarity">
    <text evidence="2">Belongs to the bacterial solute-binding protein 5 family.</text>
</comment>
<dbReference type="Gene3D" id="3.40.190.10">
    <property type="entry name" value="Periplasmic binding protein-like II"/>
    <property type="match status" value="1"/>
</dbReference>
<evidence type="ECO:0000256" key="2">
    <source>
        <dbReference type="ARBA" id="ARBA00005695"/>
    </source>
</evidence>
<dbReference type="InterPro" id="IPR000914">
    <property type="entry name" value="SBP_5_dom"/>
</dbReference>
<reference evidence="7" key="2">
    <citation type="submission" date="2020-09" db="EMBL/GenBank/DDBJ databases">
        <authorList>
            <person name="Sun Q."/>
            <person name="Zhou Y."/>
        </authorList>
    </citation>
    <scope>NUCLEOTIDE SEQUENCE</scope>
    <source>
        <strain evidence="7">CGMCC 1.15725</strain>
    </source>
</reference>
<dbReference type="Pfam" id="PF00496">
    <property type="entry name" value="SBP_bac_5"/>
    <property type="match status" value="1"/>
</dbReference>
<dbReference type="RefSeq" id="WP_189043827.1">
    <property type="nucleotide sequence ID" value="NZ_BMJQ01000003.1"/>
</dbReference>
<keyword evidence="8" id="KW-1185">Reference proteome</keyword>
<dbReference type="SUPFAM" id="SSF53850">
    <property type="entry name" value="Periplasmic binding protein-like II"/>
    <property type="match status" value="1"/>
</dbReference>
<sequence length="527" mass="58530">MRISPRLVAGLVAALLASTNLAHAEQVLQRFDSAEPDSIDPQKTNAADSLAIDREMLIGLVTLDPHGKPVPGAAESWDISPDGKTWTFHLRHDDKWSTGEPVTSADFLYSFRRLVDPKTAAADPSDLKQVVNYDAIVSGEEKDLSKLGVDAPDPYTLVLHLTEPRIALPFILTDMALAPLHKASIEQSGDQWTQPGHFVGNGPFVMKSWTPQSDIVLAKSPNFFDAKDVKLDEVHWLVTENLDAGLTRYRAGELDFVLLTRVHLPWARENMADQLRSAPINATTLLFFNMVKGPLSQDVRLREALNLAIDRETLVTKIDPRGEPPAYGMVPPAVSDYTAQSMPFKGTPMADRVKQAKALMTAAGYGPDHPLSLTTIYTTDENSRQILLAISAMVKPVGFDLKLENSEWQVFVSTMNQRNYDVGFFALIGTYDDYENALDNWRSDAGFGNPAGYANPKFDDLFHRGGTAKDMATRRELMQQAEKLMLDDYPIAPLEFGQRNILINPKVQGYVTEVDSNQSRYLSIKQQ</sequence>
<keyword evidence="3" id="KW-0813">Transport</keyword>
<dbReference type="PANTHER" id="PTHR30290">
    <property type="entry name" value="PERIPLASMIC BINDING COMPONENT OF ABC TRANSPORTER"/>
    <property type="match status" value="1"/>
</dbReference>
<dbReference type="Proteomes" id="UP000646365">
    <property type="component" value="Unassembled WGS sequence"/>
</dbReference>
<feature type="signal peptide" evidence="5">
    <location>
        <begin position="1"/>
        <end position="24"/>
    </location>
</feature>
<dbReference type="GO" id="GO:0043190">
    <property type="term" value="C:ATP-binding cassette (ABC) transporter complex"/>
    <property type="evidence" value="ECO:0007669"/>
    <property type="project" value="InterPro"/>
</dbReference>
<evidence type="ECO:0000313" key="7">
    <source>
        <dbReference type="EMBL" id="GGF09075.1"/>
    </source>
</evidence>
<reference evidence="7" key="1">
    <citation type="journal article" date="2014" name="Int. J. Syst. Evol. Microbiol.">
        <title>Complete genome sequence of Corynebacterium casei LMG S-19264T (=DSM 44701T), isolated from a smear-ripened cheese.</title>
        <authorList>
            <consortium name="US DOE Joint Genome Institute (JGI-PGF)"/>
            <person name="Walter F."/>
            <person name="Albersmeier A."/>
            <person name="Kalinowski J."/>
            <person name="Ruckert C."/>
        </authorList>
    </citation>
    <scope>NUCLEOTIDE SEQUENCE</scope>
    <source>
        <strain evidence="7">CGMCC 1.15725</strain>
    </source>
</reference>
<dbReference type="InterPro" id="IPR030678">
    <property type="entry name" value="Peptide/Ni-bd"/>
</dbReference>
<dbReference type="InterPro" id="IPR039424">
    <property type="entry name" value="SBP_5"/>
</dbReference>
<comment type="subcellular location">
    <subcellularLocation>
        <location evidence="1">Periplasm</location>
    </subcellularLocation>
</comment>
<keyword evidence="4 5" id="KW-0732">Signal</keyword>
<dbReference type="GO" id="GO:0015833">
    <property type="term" value="P:peptide transport"/>
    <property type="evidence" value="ECO:0007669"/>
    <property type="project" value="TreeGrafter"/>
</dbReference>
<dbReference type="GO" id="GO:1904680">
    <property type="term" value="F:peptide transmembrane transporter activity"/>
    <property type="evidence" value="ECO:0007669"/>
    <property type="project" value="TreeGrafter"/>
</dbReference>
<comment type="caution">
    <text evidence="7">The sequence shown here is derived from an EMBL/GenBank/DDBJ whole genome shotgun (WGS) entry which is preliminary data.</text>
</comment>